<keyword evidence="2" id="KW-1185">Reference proteome</keyword>
<evidence type="ECO:0000313" key="2">
    <source>
        <dbReference type="Proteomes" id="UP000325577"/>
    </source>
</evidence>
<gene>
    <name evidence="1" type="ORF">F0562_034555</name>
</gene>
<name>A0A5J5ALS0_9ASTE</name>
<dbReference type="EMBL" id="CM018044">
    <property type="protein sequence ID" value="KAA8530021.1"/>
    <property type="molecule type" value="Genomic_DNA"/>
</dbReference>
<sequence>MCGCRDFWVGLGCVDVAVCGSEFACGWCNFVGVPLFLSLSVANRACLGWEVHSDGPPEISISLFGYSVENHFRAAAVGGEERKEEYGIQEVLEEFGEEELVEDDVRDEEAEALDEVITGKIYNK</sequence>
<organism evidence="1 2">
    <name type="scientific">Nyssa sinensis</name>
    <dbReference type="NCBI Taxonomy" id="561372"/>
    <lineage>
        <taxon>Eukaryota</taxon>
        <taxon>Viridiplantae</taxon>
        <taxon>Streptophyta</taxon>
        <taxon>Embryophyta</taxon>
        <taxon>Tracheophyta</taxon>
        <taxon>Spermatophyta</taxon>
        <taxon>Magnoliopsida</taxon>
        <taxon>eudicotyledons</taxon>
        <taxon>Gunneridae</taxon>
        <taxon>Pentapetalae</taxon>
        <taxon>asterids</taxon>
        <taxon>Cornales</taxon>
        <taxon>Nyssaceae</taxon>
        <taxon>Nyssa</taxon>
    </lineage>
</organism>
<reference evidence="1 2" key="1">
    <citation type="submission" date="2019-09" db="EMBL/GenBank/DDBJ databases">
        <title>A chromosome-level genome assembly of the Chinese tupelo Nyssa sinensis.</title>
        <authorList>
            <person name="Yang X."/>
            <person name="Kang M."/>
            <person name="Yang Y."/>
            <person name="Xiong H."/>
            <person name="Wang M."/>
            <person name="Zhang Z."/>
            <person name="Wang Z."/>
            <person name="Wu H."/>
            <person name="Ma T."/>
            <person name="Liu J."/>
            <person name="Xi Z."/>
        </authorList>
    </citation>
    <scope>NUCLEOTIDE SEQUENCE [LARGE SCALE GENOMIC DNA]</scope>
    <source>
        <strain evidence="1">J267</strain>
        <tissue evidence="1">Leaf</tissue>
    </source>
</reference>
<dbReference type="Proteomes" id="UP000325577">
    <property type="component" value="Linkage Group LG20"/>
</dbReference>
<protein>
    <submittedName>
        <fullName evidence="1">Uncharacterized protein</fullName>
    </submittedName>
</protein>
<dbReference type="AlphaFoldDB" id="A0A5J5ALS0"/>
<accession>A0A5J5ALS0</accession>
<proteinExistence type="predicted"/>
<evidence type="ECO:0000313" key="1">
    <source>
        <dbReference type="EMBL" id="KAA8530021.1"/>
    </source>
</evidence>